<name>A0AAD5U5K4_9FUNG</name>
<proteinExistence type="predicted"/>
<dbReference type="InterPro" id="IPR032675">
    <property type="entry name" value="LRR_dom_sf"/>
</dbReference>
<organism evidence="1 2">
    <name type="scientific">Clydaea vesicula</name>
    <dbReference type="NCBI Taxonomy" id="447962"/>
    <lineage>
        <taxon>Eukaryota</taxon>
        <taxon>Fungi</taxon>
        <taxon>Fungi incertae sedis</taxon>
        <taxon>Chytridiomycota</taxon>
        <taxon>Chytridiomycota incertae sedis</taxon>
        <taxon>Chytridiomycetes</taxon>
        <taxon>Lobulomycetales</taxon>
        <taxon>Lobulomycetaceae</taxon>
        <taxon>Clydaea</taxon>
    </lineage>
</organism>
<evidence type="ECO:0000313" key="2">
    <source>
        <dbReference type="Proteomes" id="UP001211065"/>
    </source>
</evidence>
<sequence>MNQPDSIFHSNFEELKLDLKNLRKIETYCLLGETLQTKAFFSLVNLCENLVDLTIPFPNWESIQILKKNLMKLENLNIVNGEENFAEEEEIHLHEQDENKNFEICLNLILKNSLNLKSFTLNSSKYLTEKNLKLFSEVNFKNLISLELLISNFGLEFKSFKTYLLKFVGGGLVRILLDLRNFLMNDEMLIDFSFYLPKIVHFEIWTSDASSVTLKGAKSLIEKCANLRRIHDCGFSEEVKSYFMKNRVDCRSFMMEVR</sequence>
<dbReference type="AlphaFoldDB" id="A0AAD5U5K4"/>
<protein>
    <submittedName>
        <fullName evidence="1">Uncharacterized protein</fullName>
    </submittedName>
</protein>
<dbReference type="Gene3D" id="3.80.10.10">
    <property type="entry name" value="Ribonuclease Inhibitor"/>
    <property type="match status" value="1"/>
</dbReference>
<accession>A0AAD5U5K4</accession>
<keyword evidence="2" id="KW-1185">Reference proteome</keyword>
<evidence type="ECO:0000313" key="1">
    <source>
        <dbReference type="EMBL" id="KAJ3225162.1"/>
    </source>
</evidence>
<reference evidence="1" key="1">
    <citation type="submission" date="2020-05" db="EMBL/GenBank/DDBJ databases">
        <title>Phylogenomic resolution of chytrid fungi.</title>
        <authorList>
            <person name="Stajich J.E."/>
            <person name="Amses K."/>
            <person name="Simmons R."/>
            <person name="Seto K."/>
            <person name="Myers J."/>
            <person name="Bonds A."/>
            <person name="Quandt C.A."/>
            <person name="Barry K."/>
            <person name="Liu P."/>
            <person name="Grigoriev I."/>
            <person name="Longcore J.E."/>
            <person name="James T.Y."/>
        </authorList>
    </citation>
    <scope>NUCLEOTIDE SEQUENCE</scope>
    <source>
        <strain evidence="1">JEL0476</strain>
    </source>
</reference>
<comment type="caution">
    <text evidence="1">The sequence shown here is derived from an EMBL/GenBank/DDBJ whole genome shotgun (WGS) entry which is preliminary data.</text>
</comment>
<gene>
    <name evidence="1" type="ORF">HK099_007245</name>
</gene>
<dbReference type="Proteomes" id="UP001211065">
    <property type="component" value="Unassembled WGS sequence"/>
</dbReference>
<dbReference type="EMBL" id="JADGJW010000069">
    <property type="protein sequence ID" value="KAJ3225162.1"/>
    <property type="molecule type" value="Genomic_DNA"/>
</dbReference>